<evidence type="ECO:0000313" key="1">
    <source>
        <dbReference type="EMBL" id="GFZ05472.1"/>
    </source>
</evidence>
<dbReference type="Proteomes" id="UP000585474">
    <property type="component" value="Unassembled WGS sequence"/>
</dbReference>
<gene>
    <name evidence="1" type="ORF">Acr_17g0010440</name>
</gene>
<protein>
    <submittedName>
        <fullName evidence="1">Uncharacterized protein</fullName>
    </submittedName>
</protein>
<accession>A0A7J0G3Y3</accession>
<name>A0A7J0G3Y3_9ERIC</name>
<dbReference type="EMBL" id="BJWL01000017">
    <property type="protein sequence ID" value="GFZ05472.1"/>
    <property type="molecule type" value="Genomic_DNA"/>
</dbReference>
<sequence>MSRDMVALVDEANDRDRAIINNLKKDEVGIEGNPDFEPRHGIEFESHERIRRKVGEMSSGAATELWKPEFSTCKLGRKMTVDYFTQDHDTNMALARAVMLPNDVAILSEENSETMRSLLSYGHVRSHGGAINLVEKGQEERGSAEQGTTMIGRFSEIHPEIFMEGWIVCLIKLDILEDNPAWSKAVPALELSAPLTPYSPILLPDFDEEEYVNQPKKGEDGGDVPTTAAVLPVEVTTQSVEGATQPLKDAERTTTEEAGVDAVLNPLLSLDCFVLL</sequence>
<comment type="caution">
    <text evidence="1">The sequence shown here is derived from an EMBL/GenBank/DDBJ whole genome shotgun (WGS) entry which is preliminary data.</text>
</comment>
<organism evidence="1 2">
    <name type="scientific">Actinidia rufa</name>
    <dbReference type="NCBI Taxonomy" id="165716"/>
    <lineage>
        <taxon>Eukaryota</taxon>
        <taxon>Viridiplantae</taxon>
        <taxon>Streptophyta</taxon>
        <taxon>Embryophyta</taxon>
        <taxon>Tracheophyta</taxon>
        <taxon>Spermatophyta</taxon>
        <taxon>Magnoliopsida</taxon>
        <taxon>eudicotyledons</taxon>
        <taxon>Gunneridae</taxon>
        <taxon>Pentapetalae</taxon>
        <taxon>asterids</taxon>
        <taxon>Ericales</taxon>
        <taxon>Actinidiaceae</taxon>
        <taxon>Actinidia</taxon>
    </lineage>
</organism>
<dbReference type="AlphaFoldDB" id="A0A7J0G3Y3"/>
<reference evidence="1 2" key="1">
    <citation type="submission" date="2019-07" db="EMBL/GenBank/DDBJ databases">
        <title>De Novo Assembly of kiwifruit Actinidia rufa.</title>
        <authorList>
            <person name="Sugita-Konishi S."/>
            <person name="Sato K."/>
            <person name="Mori E."/>
            <person name="Abe Y."/>
            <person name="Kisaki G."/>
            <person name="Hamano K."/>
            <person name="Suezawa K."/>
            <person name="Otani M."/>
            <person name="Fukuda T."/>
            <person name="Manabe T."/>
            <person name="Gomi K."/>
            <person name="Tabuchi M."/>
            <person name="Akimitsu K."/>
            <person name="Kataoka I."/>
        </authorList>
    </citation>
    <scope>NUCLEOTIDE SEQUENCE [LARGE SCALE GENOMIC DNA]</scope>
    <source>
        <strain evidence="2">cv. Fuchu</strain>
    </source>
</reference>
<evidence type="ECO:0000313" key="2">
    <source>
        <dbReference type="Proteomes" id="UP000585474"/>
    </source>
</evidence>
<proteinExistence type="predicted"/>
<keyword evidence="2" id="KW-1185">Reference proteome</keyword>